<comment type="caution">
    <text evidence="1">The sequence shown here is derived from an EMBL/GenBank/DDBJ whole genome shotgun (WGS) entry which is preliminary data.</text>
</comment>
<accession>A0AAV4QGJ5</accession>
<evidence type="ECO:0000313" key="1">
    <source>
        <dbReference type="EMBL" id="GIY07160.1"/>
    </source>
</evidence>
<name>A0AAV4QGJ5_CAEEX</name>
<proteinExistence type="predicted"/>
<evidence type="ECO:0000313" key="2">
    <source>
        <dbReference type="Proteomes" id="UP001054945"/>
    </source>
</evidence>
<dbReference type="AlphaFoldDB" id="A0AAV4QGJ5"/>
<gene>
    <name evidence="1" type="ORF">CEXT_791661</name>
</gene>
<keyword evidence="2" id="KW-1185">Reference proteome</keyword>
<sequence length="146" mass="16736">MDPALQINDIYNYPEYSLSNKTYSSSSNHKNKITRSDMLYPQYQPTTTSMQQVNLNGNCASSVKYENISPNIFLAYHTHRNNIIFRKTSMLDPSSMSLNLMNIHLQVIMNIKYQGLICFIHNINQLQQVNLDGNCATKIPCPSQQI</sequence>
<protein>
    <submittedName>
        <fullName evidence="1">Uncharacterized protein</fullName>
    </submittedName>
</protein>
<organism evidence="1 2">
    <name type="scientific">Caerostris extrusa</name>
    <name type="common">Bark spider</name>
    <name type="synonym">Caerostris bankana</name>
    <dbReference type="NCBI Taxonomy" id="172846"/>
    <lineage>
        <taxon>Eukaryota</taxon>
        <taxon>Metazoa</taxon>
        <taxon>Ecdysozoa</taxon>
        <taxon>Arthropoda</taxon>
        <taxon>Chelicerata</taxon>
        <taxon>Arachnida</taxon>
        <taxon>Araneae</taxon>
        <taxon>Araneomorphae</taxon>
        <taxon>Entelegynae</taxon>
        <taxon>Araneoidea</taxon>
        <taxon>Araneidae</taxon>
        <taxon>Caerostris</taxon>
    </lineage>
</organism>
<dbReference type="EMBL" id="BPLR01006056">
    <property type="protein sequence ID" value="GIY07160.1"/>
    <property type="molecule type" value="Genomic_DNA"/>
</dbReference>
<reference evidence="1 2" key="1">
    <citation type="submission" date="2021-06" db="EMBL/GenBank/DDBJ databases">
        <title>Caerostris extrusa draft genome.</title>
        <authorList>
            <person name="Kono N."/>
            <person name="Arakawa K."/>
        </authorList>
    </citation>
    <scope>NUCLEOTIDE SEQUENCE [LARGE SCALE GENOMIC DNA]</scope>
</reference>
<dbReference type="Proteomes" id="UP001054945">
    <property type="component" value="Unassembled WGS sequence"/>
</dbReference>